<evidence type="ECO:0000313" key="2">
    <source>
        <dbReference type="Proteomes" id="UP001165083"/>
    </source>
</evidence>
<organism evidence="1 2">
    <name type="scientific">Phytophthora lilii</name>
    <dbReference type="NCBI Taxonomy" id="2077276"/>
    <lineage>
        <taxon>Eukaryota</taxon>
        <taxon>Sar</taxon>
        <taxon>Stramenopiles</taxon>
        <taxon>Oomycota</taxon>
        <taxon>Peronosporomycetes</taxon>
        <taxon>Peronosporales</taxon>
        <taxon>Peronosporaceae</taxon>
        <taxon>Phytophthora</taxon>
    </lineage>
</organism>
<dbReference type="AlphaFoldDB" id="A0A9W6TVD2"/>
<evidence type="ECO:0000313" key="1">
    <source>
        <dbReference type="EMBL" id="GMF20368.1"/>
    </source>
</evidence>
<proteinExistence type="predicted"/>
<accession>A0A9W6TVD2</accession>
<dbReference type="Proteomes" id="UP001165083">
    <property type="component" value="Unassembled WGS sequence"/>
</dbReference>
<name>A0A9W6TVD2_9STRA</name>
<comment type="caution">
    <text evidence="1">The sequence shown here is derived from an EMBL/GenBank/DDBJ whole genome shotgun (WGS) entry which is preliminary data.</text>
</comment>
<protein>
    <submittedName>
        <fullName evidence="1">Unnamed protein product</fullName>
    </submittedName>
</protein>
<dbReference type="EMBL" id="BSXW01000373">
    <property type="protein sequence ID" value="GMF20368.1"/>
    <property type="molecule type" value="Genomic_DNA"/>
</dbReference>
<reference evidence="1" key="1">
    <citation type="submission" date="2023-04" db="EMBL/GenBank/DDBJ databases">
        <title>Phytophthora lilii NBRC 32176.</title>
        <authorList>
            <person name="Ichikawa N."/>
            <person name="Sato H."/>
            <person name="Tonouchi N."/>
        </authorList>
    </citation>
    <scope>NUCLEOTIDE SEQUENCE</scope>
    <source>
        <strain evidence="1">NBRC 32176</strain>
    </source>
</reference>
<keyword evidence="2" id="KW-1185">Reference proteome</keyword>
<sequence>MTIGGAIPTPLTDLTRPRNGVASDPAAVAIPSRSPDVIGFQLSLRKLPIPFAADLIPFHKLPQKPPCSEPLSPD</sequence>
<gene>
    <name evidence="1" type="ORF">Plil01_000790500</name>
</gene>